<dbReference type="SUPFAM" id="SSF51120">
    <property type="entry name" value="beta-Roll"/>
    <property type="match status" value="1"/>
</dbReference>
<dbReference type="GO" id="GO:0005509">
    <property type="term" value="F:calcium ion binding"/>
    <property type="evidence" value="ECO:0007669"/>
    <property type="project" value="InterPro"/>
</dbReference>
<dbReference type="InterPro" id="IPR001343">
    <property type="entry name" value="Hemolysn_Ca-bd"/>
</dbReference>
<reference evidence="2 3" key="1">
    <citation type="submission" date="2020-01" db="EMBL/GenBank/DDBJ databases">
        <title>Sulfitobacter sediminilitoris sp. nov., isolated from a tidal flat.</title>
        <authorList>
            <person name="Park S."/>
            <person name="Yoon J.-H."/>
        </authorList>
    </citation>
    <scope>NUCLEOTIDE SEQUENCE [LARGE SCALE GENOMIC DNA]</scope>
    <source>
        <strain evidence="2 3">JBTF-M27</strain>
    </source>
</reference>
<evidence type="ECO:0000259" key="1">
    <source>
        <dbReference type="Pfam" id="PF13403"/>
    </source>
</evidence>
<evidence type="ECO:0000313" key="2">
    <source>
        <dbReference type="EMBL" id="NEK23095.1"/>
    </source>
</evidence>
<dbReference type="InterPro" id="IPR011049">
    <property type="entry name" value="Serralysin-like_metalloprot_C"/>
</dbReference>
<evidence type="ECO:0000313" key="3">
    <source>
        <dbReference type="Proteomes" id="UP000468591"/>
    </source>
</evidence>
<name>A0A6P0CDA9_9RHOB</name>
<protein>
    <recommendedName>
        <fullName evidence="1">Hedgehog/Intein (Hint) domain-containing protein</fullName>
    </recommendedName>
</protein>
<dbReference type="Proteomes" id="UP000468591">
    <property type="component" value="Unassembled WGS sequence"/>
</dbReference>
<dbReference type="InterPro" id="IPR036844">
    <property type="entry name" value="Hint_dom_sf"/>
</dbReference>
<organism evidence="2 3">
    <name type="scientific">Sulfitobacter sediminilitoris</name>
    <dbReference type="NCBI Taxonomy" id="2698830"/>
    <lineage>
        <taxon>Bacteria</taxon>
        <taxon>Pseudomonadati</taxon>
        <taxon>Pseudomonadota</taxon>
        <taxon>Alphaproteobacteria</taxon>
        <taxon>Rhodobacterales</taxon>
        <taxon>Roseobacteraceae</taxon>
        <taxon>Sulfitobacter</taxon>
    </lineage>
</organism>
<dbReference type="InterPro" id="IPR028992">
    <property type="entry name" value="Hedgehog/Intein_dom"/>
</dbReference>
<dbReference type="SUPFAM" id="SSF51294">
    <property type="entry name" value="Hedgehog/intein (Hint) domain"/>
    <property type="match status" value="1"/>
</dbReference>
<accession>A0A6P0CDA9</accession>
<dbReference type="AlphaFoldDB" id="A0A6P0CDA9"/>
<sequence>MDVRLYEFDPLGVFNTTIGGTTTYTGPSVPAGTATIIDTAGGTNGLYLDDIANETATATTTINGVTDAAGAPVYAEETWTLVDQTTGQEFQLITFRVNSGPNAGYYTLSELPLVVGRVYQTTGYDTVPNASAGDAAFLYTDYVESDDIVEGTAGDDVIDENYTGDPGNDQIDQSFTAPTPSEFNWSDYADEQDLRGGVTQNTGGVEVQVTYDDVQTNENFSAELSGGGADAIYVAPGETFSNNSAGYLFANGSADNSTITFDFAATTGSGFEGAVQNVRFRISDIDGLNDGTNNFQDIVTVRAYDADGNEIAVNITGGSNHTVSGNTITAGLTNYTPSSVEASALIEIAGPVSQIVVTYDNGGTTQQAVYFSDIEFDAIPEGSNDDTVEAGAGNDLIDAGAGNDSVSGGTGNDTIFGGQGADTLSGDADDDTIYVGSNDVATGGDGDDTFLIDDTQMNGGSLSITGGEGDETTGDTLDFNGQLQVGSVVITTDGETAGGKSGTATLLDGTTVTFSEIESIICFTKGTRVETPYGPQPLRWMGSRSVVGEGSFAPIEFAPGSIGNERLLRVSPQHRMLIEDYRAAMYFGEDEVITAADFLVNGDTIIQREVDLVTYYHLLFDAHELVLSSGAWSESYQPGSYSLPGLEDKSRLELFELLPDLRTNPNGYGQAARQSVKRQQARLLAA</sequence>
<dbReference type="Gene3D" id="2.150.10.10">
    <property type="entry name" value="Serralysin-like metalloprotease, C-terminal"/>
    <property type="match status" value="1"/>
</dbReference>
<dbReference type="PRINTS" id="PR00313">
    <property type="entry name" value="CABNDNGRPT"/>
</dbReference>
<dbReference type="RefSeq" id="WP_164354013.1">
    <property type="nucleotide sequence ID" value="NZ_JAABNT010000006.1"/>
</dbReference>
<proteinExistence type="predicted"/>
<dbReference type="EMBL" id="JAABNT010000006">
    <property type="protein sequence ID" value="NEK23095.1"/>
    <property type="molecule type" value="Genomic_DNA"/>
</dbReference>
<gene>
    <name evidence="2" type="ORF">GV827_11850</name>
</gene>
<dbReference type="Pfam" id="PF13403">
    <property type="entry name" value="Hint_2"/>
    <property type="match status" value="1"/>
</dbReference>
<keyword evidence="3" id="KW-1185">Reference proteome</keyword>
<comment type="caution">
    <text evidence="2">The sequence shown here is derived from an EMBL/GenBank/DDBJ whole genome shotgun (WGS) entry which is preliminary data.</text>
</comment>
<dbReference type="Pfam" id="PF00353">
    <property type="entry name" value="HemolysinCabind"/>
    <property type="match status" value="1"/>
</dbReference>
<feature type="domain" description="Hedgehog/Intein (Hint)" evidence="1">
    <location>
        <begin position="534"/>
        <end position="639"/>
    </location>
</feature>